<reference evidence="3 4" key="1">
    <citation type="submission" date="2021-02" db="EMBL/GenBank/DDBJ databases">
        <title>Brevundimonas sp. CS1 genome sequence.</title>
        <authorList>
            <person name="Lee K."/>
            <person name="Choi Y.-J."/>
            <person name="Son H.-R."/>
        </authorList>
    </citation>
    <scope>NUCLEOTIDE SEQUENCE [LARGE SCALE GENOMIC DNA]</scope>
    <source>
        <strain evidence="3 4">CS1</strain>
    </source>
</reference>
<evidence type="ECO:0000259" key="2">
    <source>
        <dbReference type="PROSITE" id="PS50931"/>
    </source>
</evidence>
<dbReference type="InterPro" id="IPR036390">
    <property type="entry name" value="WH_DNA-bd_sf"/>
</dbReference>
<dbReference type="InterPro" id="IPR036388">
    <property type="entry name" value="WH-like_DNA-bd_sf"/>
</dbReference>
<protein>
    <submittedName>
        <fullName evidence="3">LysR family transcriptional regulator</fullName>
    </submittedName>
</protein>
<name>A0ABX7LPR6_9CAUL</name>
<dbReference type="InterPro" id="IPR058163">
    <property type="entry name" value="LysR-type_TF_proteobact-type"/>
</dbReference>
<dbReference type="Proteomes" id="UP000662957">
    <property type="component" value="Chromosome"/>
</dbReference>
<feature type="domain" description="HTH lysR-type" evidence="2">
    <location>
        <begin position="4"/>
        <end position="61"/>
    </location>
</feature>
<proteinExistence type="inferred from homology"/>
<sequence>MHDLPLSALRALAAIHETGGVRPAARRLQVSHAAVSRHLRELEGWLGVKLLEGVPGRKVLAFTPAGEALGQAASRHMNALDQAVATVRERRRGNGVTISTTASLAARWLLPRLPRLSEIAP</sequence>
<evidence type="ECO:0000313" key="4">
    <source>
        <dbReference type="Proteomes" id="UP000662957"/>
    </source>
</evidence>
<evidence type="ECO:0000313" key="3">
    <source>
        <dbReference type="EMBL" id="QSF54826.1"/>
    </source>
</evidence>
<dbReference type="RefSeq" id="WP_205682259.1">
    <property type="nucleotide sequence ID" value="NZ_CP070968.1"/>
</dbReference>
<gene>
    <name evidence="3" type="ORF">JX001_03135</name>
</gene>
<keyword evidence="4" id="KW-1185">Reference proteome</keyword>
<dbReference type="Gene3D" id="1.10.10.10">
    <property type="entry name" value="Winged helix-like DNA-binding domain superfamily/Winged helix DNA-binding domain"/>
    <property type="match status" value="1"/>
</dbReference>
<organism evidence="3 4">
    <name type="scientific">Brevundimonas fontaquae</name>
    <dbReference type="NCBI Taxonomy" id="2813778"/>
    <lineage>
        <taxon>Bacteria</taxon>
        <taxon>Pseudomonadati</taxon>
        <taxon>Pseudomonadota</taxon>
        <taxon>Alphaproteobacteria</taxon>
        <taxon>Caulobacterales</taxon>
        <taxon>Caulobacteraceae</taxon>
        <taxon>Brevundimonas</taxon>
    </lineage>
</organism>
<dbReference type="SUPFAM" id="SSF46785">
    <property type="entry name" value="Winged helix' DNA-binding domain"/>
    <property type="match status" value="1"/>
</dbReference>
<accession>A0ABX7LPR6</accession>
<dbReference type="PANTHER" id="PTHR30537:SF74">
    <property type="entry name" value="HTH-TYPE TRANSCRIPTIONAL REGULATOR TRPI"/>
    <property type="match status" value="1"/>
</dbReference>
<dbReference type="InterPro" id="IPR000847">
    <property type="entry name" value="LysR_HTH_N"/>
</dbReference>
<evidence type="ECO:0000256" key="1">
    <source>
        <dbReference type="ARBA" id="ARBA00009437"/>
    </source>
</evidence>
<dbReference type="PROSITE" id="PS50931">
    <property type="entry name" value="HTH_LYSR"/>
    <property type="match status" value="1"/>
</dbReference>
<dbReference type="PANTHER" id="PTHR30537">
    <property type="entry name" value="HTH-TYPE TRANSCRIPTIONAL REGULATOR"/>
    <property type="match status" value="1"/>
</dbReference>
<dbReference type="Pfam" id="PF00126">
    <property type="entry name" value="HTH_1"/>
    <property type="match status" value="1"/>
</dbReference>
<comment type="similarity">
    <text evidence="1">Belongs to the LysR transcriptional regulatory family.</text>
</comment>
<dbReference type="EMBL" id="CP070968">
    <property type="protein sequence ID" value="QSF54826.1"/>
    <property type="molecule type" value="Genomic_DNA"/>
</dbReference>